<dbReference type="GO" id="GO:0005765">
    <property type="term" value="C:lysosomal membrane"/>
    <property type="evidence" value="ECO:0007669"/>
    <property type="project" value="TreeGrafter"/>
</dbReference>
<organism evidence="5 6">
    <name type="scientific">Halocaridina rubra</name>
    <name type="common">Hawaiian red shrimp</name>
    <dbReference type="NCBI Taxonomy" id="373956"/>
    <lineage>
        <taxon>Eukaryota</taxon>
        <taxon>Metazoa</taxon>
        <taxon>Ecdysozoa</taxon>
        <taxon>Arthropoda</taxon>
        <taxon>Crustacea</taxon>
        <taxon>Multicrustacea</taxon>
        <taxon>Malacostraca</taxon>
        <taxon>Eumalacostraca</taxon>
        <taxon>Eucarida</taxon>
        <taxon>Decapoda</taxon>
        <taxon>Pleocyemata</taxon>
        <taxon>Caridea</taxon>
        <taxon>Atyoidea</taxon>
        <taxon>Atyidae</taxon>
        <taxon>Halocaridina</taxon>
    </lineage>
</organism>
<feature type="compositionally biased region" description="Polar residues" evidence="3">
    <location>
        <begin position="55"/>
        <end position="67"/>
    </location>
</feature>
<sequence>MDSLYVDRIERSQNYVRTSGQDLVDGDVCDGGVLSRGNHVTDTEIDMEDVPGSHGNFNSSEQQSDRPSQFERGRLNLLSAAYESLDYDTCINSTLLDEERKKGYTFVVKKDIARWVVVMVVGILTAIVACLIDISIESLSKYKYTWLKKCILLYDNFVSGLNTLLIGVVS</sequence>
<evidence type="ECO:0000313" key="6">
    <source>
        <dbReference type="Proteomes" id="UP001381693"/>
    </source>
</evidence>
<dbReference type="InterPro" id="IPR051280">
    <property type="entry name" value="Cl-channel/antiporter"/>
</dbReference>
<gene>
    <name evidence="5" type="ORF">SK128_022411</name>
</gene>
<keyword evidence="6" id="KW-1185">Reference proteome</keyword>
<accession>A0AAN8XJG5</accession>
<dbReference type="EMBL" id="JAXCGZ010007161">
    <property type="protein sequence ID" value="KAK7079399.1"/>
    <property type="molecule type" value="Genomic_DNA"/>
</dbReference>
<keyword evidence="4" id="KW-1133">Transmembrane helix</keyword>
<evidence type="ECO:0000313" key="5">
    <source>
        <dbReference type="EMBL" id="KAK7079399.1"/>
    </source>
</evidence>
<reference evidence="5 6" key="1">
    <citation type="submission" date="2023-11" db="EMBL/GenBank/DDBJ databases">
        <title>Halocaridina rubra genome assembly.</title>
        <authorList>
            <person name="Smith C."/>
        </authorList>
    </citation>
    <scope>NUCLEOTIDE SEQUENCE [LARGE SCALE GENOMIC DNA]</scope>
    <source>
        <strain evidence="5">EP-1</strain>
        <tissue evidence="5">Whole</tissue>
    </source>
</reference>
<name>A0AAN8XJG5_HALRR</name>
<evidence type="ECO:0000256" key="1">
    <source>
        <dbReference type="ARBA" id="ARBA00022737"/>
    </source>
</evidence>
<proteinExistence type="predicted"/>
<keyword evidence="4" id="KW-0812">Transmembrane</keyword>
<evidence type="ECO:0000256" key="2">
    <source>
        <dbReference type="ARBA" id="ARBA00023122"/>
    </source>
</evidence>
<evidence type="ECO:0000256" key="4">
    <source>
        <dbReference type="SAM" id="Phobius"/>
    </source>
</evidence>
<feature type="transmembrane region" description="Helical" evidence="4">
    <location>
        <begin position="112"/>
        <end position="132"/>
    </location>
</feature>
<feature type="region of interest" description="Disordered" evidence="3">
    <location>
        <begin position="44"/>
        <end position="67"/>
    </location>
</feature>
<evidence type="ECO:0000256" key="3">
    <source>
        <dbReference type="SAM" id="MobiDB-lite"/>
    </source>
</evidence>
<keyword evidence="1" id="KW-0677">Repeat</keyword>
<keyword evidence="2" id="KW-0129">CBS domain</keyword>
<comment type="caution">
    <text evidence="5">The sequence shown here is derived from an EMBL/GenBank/DDBJ whole genome shotgun (WGS) entry which is preliminary data.</text>
</comment>
<keyword evidence="4" id="KW-0472">Membrane</keyword>
<dbReference type="PANTHER" id="PTHR11689:SF136">
    <property type="entry name" value="H(+)_CL(-) EXCHANGE TRANSPORTER 7"/>
    <property type="match status" value="1"/>
</dbReference>
<dbReference type="GO" id="GO:0015108">
    <property type="term" value="F:chloride transmembrane transporter activity"/>
    <property type="evidence" value="ECO:0007669"/>
    <property type="project" value="TreeGrafter"/>
</dbReference>
<feature type="transmembrane region" description="Helical" evidence="4">
    <location>
        <begin position="152"/>
        <end position="169"/>
    </location>
</feature>
<protein>
    <submittedName>
        <fullName evidence="5">Uncharacterized protein</fullName>
    </submittedName>
</protein>
<dbReference type="PANTHER" id="PTHR11689">
    <property type="entry name" value="CHLORIDE CHANNEL PROTEIN CLC FAMILY MEMBER"/>
    <property type="match status" value="1"/>
</dbReference>
<dbReference type="AlphaFoldDB" id="A0AAN8XJG5"/>
<dbReference type="Proteomes" id="UP001381693">
    <property type="component" value="Unassembled WGS sequence"/>
</dbReference>